<dbReference type="SMART" id="SM00304">
    <property type="entry name" value="HAMP"/>
    <property type="match status" value="1"/>
</dbReference>
<feature type="transmembrane region" description="Helical" evidence="5">
    <location>
        <begin position="93"/>
        <end position="108"/>
    </location>
</feature>
<reference evidence="8 9" key="1">
    <citation type="submission" date="2007-05" db="EMBL/GenBank/DDBJ databases">
        <title>Complete sequence of chromosome of Acidiphilium cryptum JF-5.</title>
        <authorList>
            <consortium name="US DOE Joint Genome Institute"/>
            <person name="Copeland A."/>
            <person name="Lucas S."/>
            <person name="Lapidus A."/>
            <person name="Barry K."/>
            <person name="Detter J.C."/>
            <person name="Glavina del Rio T."/>
            <person name="Hammon N."/>
            <person name="Israni S."/>
            <person name="Dalin E."/>
            <person name="Tice H."/>
            <person name="Pitluck S."/>
            <person name="Sims D."/>
            <person name="Brettin T."/>
            <person name="Bruce D."/>
            <person name="Han C."/>
            <person name="Schmutz J."/>
            <person name="Larimer F."/>
            <person name="Land M."/>
            <person name="Hauser L."/>
            <person name="Kyrpides N."/>
            <person name="Kim E."/>
            <person name="Magnuson T."/>
            <person name="Richardson P."/>
        </authorList>
    </citation>
    <scope>NUCLEOTIDE SEQUENCE [LARGE SCALE GENOMIC DNA]</scope>
    <source>
        <strain evidence="8 9">JF-5</strain>
    </source>
</reference>
<feature type="transmembrane region" description="Helical" evidence="5">
    <location>
        <begin position="12"/>
        <end position="32"/>
    </location>
</feature>
<dbReference type="RefSeq" id="WP_011941635.1">
    <property type="nucleotide sequence ID" value="NC_009484.1"/>
</dbReference>
<evidence type="ECO:0000256" key="3">
    <source>
        <dbReference type="PROSITE-ProRule" id="PRU00284"/>
    </source>
</evidence>
<evidence type="ECO:0000259" key="7">
    <source>
        <dbReference type="PROSITE" id="PS50885"/>
    </source>
</evidence>
<dbReference type="PANTHER" id="PTHR43531:SF11">
    <property type="entry name" value="METHYL-ACCEPTING CHEMOTAXIS PROTEIN 3"/>
    <property type="match status" value="1"/>
</dbReference>
<keyword evidence="9" id="KW-1185">Reference proteome</keyword>
<evidence type="ECO:0000256" key="4">
    <source>
        <dbReference type="SAM" id="MobiDB-lite"/>
    </source>
</evidence>
<dbReference type="SMART" id="SM00283">
    <property type="entry name" value="MA"/>
    <property type="match status" value="1"/>
</dbReference>
<keyword evidence="1" id="KW-0145">Chemotaxis</keyword>
<evidence type="ECO:0000256" key="2">
    <source>
        <dbReference type="ARBA" id="ARBA00029447"/>
    </source>
</evidence>
<dbReference type="Gene3D" id="1.10.287.950">
    <property type="entry name" value="Methyl-accepting chemotaxis protein"/>
    <property type="match status" value="1"/>
</dbReference>
<sequence length="537" mass="57068">MTDKISTLRLSVSRLLVIWMWANAGAAALTGYLSDNGLIEPLIMGIVLAGICHICWKVAPLGKSSRLTTAVAFVAVISVMVAAARGSEMQIDLHMYYFAALAVIAASCDRDAIIMATGAVAVHHLLLNFIAPALVFPDGADFRRVILHASILVAEAASLILMSNSINALFEDSENSVRRAELASQEAERAGREALDERSARATEQAAQARAREQEAARLQDVVDALAGGLSGLAHGKLNERLTDAFPSEYDVLRRDFNSAAQQLNDVIRDLVVQAGTVESGSAEIATAVEDMARRTERQAASLEETAATVAEVSQGLSRTLDDVVSTRDLAGKAHEMTRASSEVVNEAMTAMGRIDESSRQIAQIIGVINDIAFQTNLLALNAGVEAARAGDAGRGFAVVASEVRALAQLTSDAAKEIRELIATAETQVRSGVESVDRTGAVLASLASQVNDIDKMVRRISDTANEQASSLKMVSQAVGDMDQVTQQNAAMVEEANAAANSLLAEARHMMTLQQRFVVDDAAAPPSRYRPAAAKEMA</sequence>
<accession>A5FW40</accession>
<name>A5FW40_ACICJ</name>
<protein>
    <submittedName>
        <fullName evidence="8">Methyl-accepting chemotaxis sensory transducer</fullName>
    </submittedName>
</protein>
<dbReference type="InterPro" id="IPR004089">
    <property type="entry name" value="MCPsignal_dom"/>
</dbReference>
<dbReference type="PANTHER" id="PTHR43531">
    <property type="entry name" value="PROTEIN ICFG"/>
    <property type="match status" value="1"/>
</dbReference>
<gene>
    <name evidence="8" type="ordered locus">Acry_0599</name>
</gene>
<evidence type="ECO:0000256" key="1">
    <source>
        <dbReference type="ARBA" id="ARBA00022500"/>
    </source>
</evidence>
<keyword evidence="5" id="KW-0472">Membrane</keyword>
<evidence type="ECO:0000256" key="5">
    <source>
        <dbReference type="SAM" id="Phobius"/>
    </source>
</evidence>
<dbReference type="eggNOG" id="COG0840">
    <property type="taxonomic scope" value="Bacteria"/>
</dbReference>
<dbReference type="PROSITE" id="PS50111">
    <property type="entry name" value="CHEMOTAXIS_TRANSDUC_2"/>
    <property type="match status" value="1"/>
</dbReference>
<dbReference type="InterPro" id="IPR004090">
    <property type="entry name" value="Chemotax_Me-accpt_rcpt"/>
</dbReference>
<keyword evidence="3" id="KW-0807">Transducer</keyword>
<evidence type="ECO:0000259" key="6">
    <source>
        <dbReference type="PROSITE" id="PS50111"/>
    </source>
</evidence>
<dbReference type="AlphaFoldDB" id="A5FW40"/>
<dbReference type="InterPro" id="IPR003660">
    <property type="entry name" value="HAMP_dom"/>
</dbReference>
<dbReference type="GO" id="GO:0004888">
    <property type="term" value="F:transmembrane signaling receptor activity"/>
    <property type="evidence" value="ECO:0007669"/>
    <property type="project" value="InterPro"/>
</dbReference>
<proteinExistence type="inferred from homology"/>
<dbReference type="KEGG" id="acr:Acry_0599"/>
<organism evidence="8 9">
    <name type="scientific">Acidiphilium cryptum (strain JF-5)</name>
    <dbReference type="NCBI Taxonomy" id="349163"/>
    <lineage>
        <taxon>Bacteria</taxon>
        <taxon>Pseudomonadati</taxon>
        <taxon>Pseudomonadota</taxon>
        <taxon>Alphaproteobacteria</taxon>
        <taxon>Acetobacterales</taxon>
        <taxon>Acidocellaceae</taxon>
        <taxon>Acidiphilium</taxon>
    </lineage>
</organism>
<dbReference type="STRING" id="349163.Acry_0599"/>
<dbReference type="GO" id="GO:0006935">
    <property type="term" value="P:chemotaxis"/>
    <property type="evidence" value="ECO:0007669"/>
    <property type="project" value="UniProtKB-KW"/>
</dbReference>
<dbReference type="SUPFAM" id="SSF58104">
    <property type="entry name" value="Methyl-accepting chemotaxis protein (MCP) signaling domain"/>
    <property type="match status" value="1"/>
</dbReference>
<dbReference type="HOGENOM" id="CLU_000445_137_0_5"/>
<dbReference type="CDD" id="cd11386">
    <property type="entry name" value="MCP_signal"/>
    <property type="match status" value="1"/>
</dbReference>
<feature type="domain" description="Methyl-accepting transducer" evidence="6">
    <location>
        <begin position="274"/>
        <end position="503"/>
    </location>
</feature>
<feature type="transmembrane region" description="Helical" evidence="5">
    <location>
        <begin position="68"/>
        <end position="87"/>
    </location>
</feature>
<keyword evidence="5" id="KW-0812">Transmembrane</keyword>
<feature type="compositionally biased region" description="Basic and acidic residues" evidence="4">
    <location>
        <begin position="188"/>
        <end position="201"/>
    </location>
</feature>
<comment type="similarity">
    <text evidence="2">Belongs to the methyl-accepting chemotaxis (MCP) protein family.</text>
</comment>
<keyword evidence="5" id="KW-1133">Transmembrane helix</keyword>
<dbReference type="GO" id="GO:0016020">
    <property type="term" value="C:membrane"/>
    <property type="evidence" value="ECO:0007669"/>
    <property type="project" value="InterPro"/>
</dbReference>
<evidence type="ECO:0000313" key="9">
    <source>
        <dbReference type="Proteomes" id="UP000000245"/>
    </source>
</evidence>
<feature type="region of interest" description="Disordered" evidence="4">
    <location>
        <begin position="188"/>
        <end position="211"/>
    </location>
</feature>
<dbReference type="Pfam" id="PF00015">
    <property type="entry name" value="MCPsignal"/>
    <property type="match status" value="1"/>
</dbReference>
<dbReference type="PRINTS" id="PR00260">
    <property type="entry name" value="CHEMTRNSDUCR"/>
</dbReference>
<dbReference type="GO" id="GO:0007165">
    <property type="term" value="P:signal transduction"/>
    <property type="evidence" value="ECO:0007669"/>
    <property type="project" value="UniProtKB-KW"/>
</dbReference>
<dbReference type="InterPro" id="IPR051310">
    <property type="entry name" value="MCP_chemotaxis"/>
</dbReference>
<dbReference type="PROSITE" id="PS50885">
    <property type="entry name" value="HAMP"/>
    <property type="match status" value="1"/>
</dbReference>
<dbReference type="Proteomes" id="UP000000245">
    <property type="component" value="Chromosome"/>
</dbReference>
<dbReference type="EMBL" id="CP000697">
    <property type="protein sequence ID" value="ABQ29822.1"/>
    <property type="molecule type" value="Genomic_DNA"/>
</dbReference>
<feature type="transmembrane region" description="Helical" evidence="5">
    <location>
        <begin position="38"/>
        <end position="56"/>
    </location>
</feature>
<evidence type="ECO:0000313" key="8">
    <source>
        <dbReference type="EMBL" id="ABQ29822.1"/>
    </source>
</evidence>
<feature type="transmembrane region" description="Helical" evidence="5">
    <location>
        <begin position="113"/>
        <end position="134"/>
    </location>
</feature>
<feature type="domain" description="HAMP" evidence="7">
    <location>
        <begin position="217"/>
        <end position="269"/>
    </location>
</feature>